<evidence type="ECO:0000313" key="4">
    <source>
        <dbReference type="Proteomes" id="UP000037904"/>
    </source>
</evidence>
<reference evidence="3 4" key="1">
    <citation type="submission" date="2015-04" db="EMBL/GenBank/DDBJ databases">
        <title>The draft genome sequence of Fusarium langsethiae, a T-2/HT-2 mycotoxin producer.</title>
        <authorList>
            <person name="Lysoe E."/>
            <person name="Divon H.H."/>
            <person name="Terzi V."/>
            <person name="Orru L."/>
            <person name="Lamontanara A."/>
            <person name="Kolseth A.-K."/>
            <person name="Frandsen R.J."/>
            <person name="Nielsen K."/>
            <person name="Thrane U."/>
        </authorList>
    </citation>
    <scope>NUCLEOTIDE SEQUENCE [LARGE SCALE GENOMIC DNA]</scope>
    <source>
        <strain evidence="3 4">Fl201059</strain>
    </source>
</reference>
<dbReference type="SUPFAM" id="SSF52540">
    <property type="entry name" value="P-loop containing nucleoside triphosphate hydrolases"/>
    <property type="match status" value="1"/>
</dbReference>
<accession>A0A0M9ENH0</accession>
<dbReference type="EMBL" id="JXCE01000672">
    <property type="protein sequence ID" value="KPA36330.1"/>
    <property type="molecule type" value="Genomic_DNA"/>
</dbReference>
<dbReference type="Gene3D" id="3.40.50.300">
    <property type="entry name" value="P-loop containing nucleotide triphosphate hydrolases"/>
    <property type="match status" value="1"/>
</dbReference>
<proteinExistence type="predicted"/>
<comment type="caution">
    <text evidence="3">The sequence shown here is derived from an EMBL/GenBank/DDBJ whole genome shotgun (WGS) entry which is preliminary data.</text>
</comment>
<keyword evidence="3" id="KW-0378">Hydrolase</keyword>
<dbReference type="SUPFAM" id="SSF53474">
    <property type="entry name" value="alpha/beta-Hydrolases"/>
    <property type="match status" value="1"/>
</dbReference>
<dbReference type="PANTHER" id="PTHR10039:SF14">
    <property type="entry name" value="NACHT DOMAIN-CONTAINING PROTEIN"/>
    <property type="match status" value="1"/>
</dbReference>
<evidence type="ECO:0000256" key="1">
    <source>
        <dbReference type="ARBA" id="ARBA00022737"/>
    </source>
</evidence>
<evidence type="ECO:0000313" key="3">
    <source>
        <dbReference type="EMBL" id="KPA36330.1"/>
    </source>
</evidence>
<feature type="domain" description="Nephrocystin 3-like N-terminal" evidence="2">
    <location>
        <begin position="310"/>
        <end position="486"/>
    </location>
</feature>
<protein>
    <submittedName>
        <fullName evidence="3">Alpha beta-hydrolase</fullName>
    </submittedName>
</protein>
<dbReference type="GO" id="GO:0016787">
    <property type="term" value="F:hydrolase activity"/>
    <property type="evidence" value="ECO:0007669"/>
    <property type="project" value="UniProtKB-KW"/>
</dbReference>
<evidence type="ECO:0000259" key="2">
    <source>
        <dbReference type="Pfam" id="PF24883"/>
    </source>
</evidence>
<keyword evidence="1" id="KW-0677">Repeat</keyword>
<dbReference type="Proteomes" id="UP000037904">
    <property type="component" value="Unassembled WGS sequence"/>
</dbReference>
<sequence length="661" mass="73700">MTQSTKKENHERNGLFILHPNSDELYDDSKYLVDIVAIHGLGGHPYKTWTEKADRHLWLRDSLPIHVPEARIMTFGYDSVVLFGKSRPQICDYALDLANRLEMFRQSPRERCRPLLFICHSLGGVMFKEFLVQVTLNKDLEHLAQSVAGVIFLGCPHRGSRIASHARLLSKLINSATLGTGARSNLLRRLQVSSAELEAVSQHARYPLKSIVIVSFYEQQPTGRSMVVEPFSAILGLPNERAVPVNANHRGLAHVSPKKPQQYLPIWSSIKQLAEGCVTSIEADNRDLLDALFCLDPKPAQMRPRQSQNGTCKWIFSHPKYMQWLESTETPLLLLTGVAGSGKSVLTRCVAEHIQSCGSGRDSESGYLVVSHFCSYMDAVFNSEDAVLRALLHQLIQLNPRCGTLVRNRVESCKTGGKVFELTTKNMWEALRQVLSMQTMSRVIIVIDAIEELGTAVAAAILAGLSEIANNLHRQNTPLKAFISSRPSTGLRRSGLKGLEVLHLGDADMKSDIEKYFQASIVNLRTENESFDDSVTPDLEQRIVLSISQAAAADGKIDDSVLEDIFLVFSILVAAARPMSEVEVGTILEREVPHLVSIQDDGTLAFVHLSFKDYLESQDQYERIIETGRQSITKACLIYLKLEDMLKSASIETEHSGMKLR</sequence>
<dbReference type="Gene3D" id="3.40.50.1820">
    <property type="entry name" value="alpha/beta hydrolase"/>
    <property type="match status" value="1"/>
</dbReference>
<dbReference type="Pfam" id="PF24883">
    <property type="entry name" value="NPHP3_N"/>
    <property type="match status" value="1"/>
</dbReference>
<keyword evidence="4" id="KW-1185">Reference proteome</keyword>
<dbReference type="InterPro" id="IPR027417">
    <property type="entry name" value="P-loop_NTPase"/>
</dbReference>
<organism evidence="3 4">
    <name type="scientific">Fusarium langsethiae</name>
    <dbReference type="NCBI Taxonomy" id="179993"/>
    <lineage>
        <taxon>Eukaryota</taxon>
        <taxon>Fungi</taxon>
        <taxon>Dikarya</taxon>
        <taxon>Ascomycota</taxon>
        <taxon>Pezizomycotina</taxon>
        <taxon>Sordariomycetes</taxon>
        <taxon>Hypocreomycetidae</taxon>
        <taxon>Hypocreales</taxon>
        <taxon>Nectriaceae</taxon>
        <taxon>Fusarium</taxon>
    </lineage>
</organism>
<dbReference type="InterPro" id="IPR056884">
    <property type="entry name" value="NPHP3-like_N"/>
</dbReference>
<dbReference type="AlphaFoldDB" id="A0A0M9ENH0"/>
<gene>
    <name evidence="3" type="ORF">FLAG1_10911</name>
</gene>
<dbReference type="InterPro" id="IPR029058">
    <property type="entry name" value="AB_hydrolase_fold"/>
</dbReference>
<name>A0A0M9ENH0_FUSLA</name>
<dbReference type="PANTHER" id="PTHR10039">
    <property type="entry name" value="AMELOGENIN"/>
    <property type="match status" value="1"/>
</dbReference>